<dbReference type="OrthoDB" id="6315326at2"/>
<keyword evidence="2" id="KW-1185">Reference proteome</keyword>
<dbReference type="EMBL" id="CP009888">
    <property type="protein sequence ID" value="AIY64491.1"/>
    <property type="molecule type" value="Genomic_DNA"/>
</dbReference>
<dbReference type="RefSeq" id="WP_038639263.1">
    <property type="nucleotide sequence ID" value="NZ_CP009888.1"/>
</dbReference>
<gene>
    <name evidence="1" type="ORF">OM33_04535</name>
</gene>
<protein>
    <submittedName>
        <fullName evidence="1">Uncharacterized protein</fullName>
    </submittedName>
</protein>
<dbReference type="AlphaFoldDB" id="A0A0A7EEJ8"/>
<dbReference type="HOGENOM" id="CLU_2082859_0_0_6"/>
<reference evidence="1 2" key="1">
    <citation type="submission" date="2014-11" db="EMBL/GenBank/DDBJ databases">
        <title>Complete Genome Sequence of Pseudoalteromonas sp. Strain OCN003 Isolated from Kaneohe Bay, Oahu, Hawaii.</title>
        <authorList>
            <person name="Beurmann S."/>
            <person name="Videau P."/>
            <person name="Ushijima B."/>
            <person name="Smith A.M."/>
            <person name="Aeby G.S."/>
            <person name="Callahan S.M."/>
            <person name="Belcaid M."/>
        </authorList>
    </citation>
    <scope>NUCLEOTIDE SEQUENCE [LARGE SCALE GENOMIC DNA]</scope>
    <source>
        <strain evidence="1 2">OCN003</strain>
    </source>
</reference>
<proteinExistence type="predicted"/>
<accession>A0A0A7EEJ8</accession>
<evidence type="ECO:0000313" key="1">
    <source>
        <dbReference type="EMBL" id="AIY64491.1"/>
    </source>
</evidence>
<dbReference type="STRING" id="1348114.OM33_04535"/>
<name>A0A0A7EEJ8_9GAMM</name>
<organism evidence="1 2">
    <name type="scientific">Pseudoalteromonas piratica</name>
    <dbReference type="NCBI Taxonomy" id="1348114"/>
    <lineage>
        <taxon>Bacteria</taxon>
        <taxon>Pseudomonadati</taxon>
        <taxon>Pseudomonadota</taxon>
        <taxon>Gammaproteobacteria</taxon>
        <taxon>Alteromonadales</taxon>
        <taxon>Pseudoalteromonadaceae</taxon>
        <taxon>Pseudoalteromonas</taxon>
    </lineage>
</organism>
<sequence length="115" mass="13658">MKNYFLFVLILLILVSVDHPSIAKPRQELFDKIMGVLSDSSKVKTDQEARRSLERIKEKLRLSQTAEDYLDKQFATNPKMDSFNTRYCRNKELNSYFYGDDLRQICKIIREETEK</sequence>
<dbReference type="eggNOG" id="ENOG50332NK">
    <property type="taxonomic scope" value="Bacteria"/>
</dbReference>
<evidence type="ECO:0000313" key="2">
    <source>
        <dbReference type="Proteomes" id="UP000030341"/>
    </source>
</evidence>
<dbReference type="Proteomes" id="UP000030341">
    <property type="component" value="Chromosome 1"/>
</dbReference>
<dbReference type="KEGG" id="pseo:OM33_04535"/>